<dbReference type="PANTHER" id="PTHR36848:SF2">
    <property type="entry name" value="SECRETED PROTEIN"/>
    <property type="match status" value="1"/>
</dbReference>
<keyword evidence="2" id="KW-0812">Transmembrane</keyword>
<dbReference type="Gene3D" id="2.60.120.260">
    <property type="entry name" value="Galactose-binding domain-like"/>
    <property type="match status" value="2"/>
</dbReference>
<keyword evidence="1" id="KW-0378">Hydrolase</keyword>
<dbReference type="Gene3D" id="3.40.50.880">
    <property type="match status" value="1"/>
</dbReference>
<feature type="signal peptide" evidence="3">
    <location>
        <begin position="1"/>
        <end position="27"/>
    </location>
</feature>
<dbReference type="PANTHER" id="PTHR36848">
    <property type="entry name" value="DNA-BINDING PROTEIN (PUTATIVE SECRETED PROTEIN)-RELATED"/>
    <property type="match status" value="1"/>
</dbReference>
<dbReference type="EMBL" id="ACEC01000124">
    <property type="protein sequence ID" value="EEG28862.1"/>
    <property type="molecule type" value="Genomic_DNA"/>
</dbReference>
<name>C0EI54_9FIRM</name>
<feature type="chain" id="PRO_5002897938" evidence="3">
    <location>
        <begin position="28"/>
        <end position="1290"/>
    </location>
</feature>
<keyword evidence="2" id="KW-0472">Membrane</keyword>
<evidence type="ECO:0000256" key="3">
    <source>
        <dbReference type="SAM" id="SignalP"/>
    </source>
</evidence>
<comment type="caution">
    <text evidence="5">The sequence shown here is derived from an EMBL/GenBank/DDBJ whole genome shotgun (WGS) entry which is preliminary data.</text>
</comment>
<dbReference type="eggNOG" id="COG1196">
    <property type="taxonomic scope" value="Bacteria"/>
</dbReference>
<evidence type="ECO:0000313" key="6">
    <source>
        <dbReference type="Proteomes" id="UP000003340"/>
    </source>
</evidence>
<evidence type="ECO:0000259" key="4">
    <source>
        <dbReference type="PROSITE" id="PS50022"/>
    </source>
</evidence>
<dbReference type="Gene3D" id="1.20.1270.90">
    <property type="entry name" value="AF1782-like"/>
    <property type="match status" value="3"/>
</dbReference>
<evidence type="ECO:0000256" key="2">
    <source>
        <dbReference type="SAM" id="Phobius"/>
    </source>
</evidence>
<dbReference type="Proteomes" id="UP000003340">
    <property type="component" value="Unassembled WGS sequence"/>
</dbReference>
<reference evidence="5 6" key="2">
    <citation type="submission" date="2009-02" db="EMBL/GenBank/DDBJ databases">
        <title>Draft genome sequence of Clostridium methylpentosum (DSM 5476).</title>
        <authorList>
            <person name="Sudarsanam P."/>
            <person name="Ley R."/>
            <person name="Guruge J."/>
            <person name="Turnbaugh P.J."/>
            <person name="Mahowald M."/>
            <person name="Liep D."/>
            <person name="Gordon J."/>
        </authorList>
    </citation>
    <scope>NUCLEOTIDE SEQUENCE [LARGE SCALE GENOMIC DNA]</scope>
    <source>
        <strain evidence="5 6">DSM 5476</strain>
    </source>
</reference>
<dbReference type="InterPro" id="IPR008979">
    <property type="entry name" value="Galactose-bd-like_sf"/>
</dbReference>
<feature type="transmembrane region" description="Helical" evidence="2">
    <location>
        <begin position="1266"/>
        <end position="1286"/>
    </location>
</feature>
<dbReference type="InterPro" id="IPR053161">
    <property type="entry name" value="Ulvan_degrading_GH"/>
</dbReference>
<keyword evidence="2" id="KW-1133">Transmembrane helix</keyword>
<keyword evidence="6" id="KW-1185">Reference proteome</keyword>
<accession>C0EI54</accession>
<reference evidence="5 6" key="1">
    <citation type="submission" date="2009-01" db="EMBL/GenBank/DDBJ databases">
        <authorList>
            <person name="Fulton L."/>
            <person name="Clifton S."/>
            <person name="Fulton B."/>
            <person name="Xu J."/>
            <person name="Minx P."/>
            <person name="Pepin K.H."/>
            <person name="Johnson M."/>
            <person name="Bhonagiri V."/>
            <person name="Nash W.E."/>
            <person name="Mardis E.R."/>
            <person name="Wilson R.K."/>
        </authorList>
    </citation>
    <scope>NUCLEOTIDE SEQUENCE [LARGE SCALE GENOMIC DNA]</scope>
    <source>
        <strain evidence="5 6">DSM 5476</strain>
    </source>
</reference>
<dbReference type="GO" id="GO:0016798">
    <property type="term" value="F:hydrolase activity, acting on glycosyl bonds"/>
    <property type="evidence" value="ECO:0007669"/>
    <property type="project" value="UniProtKB-KW"/>
</dbReference>
<organism evidence="5 6">
    <name type="scientific">[Clostridium] methylpentosum DSM 5476</name>
    <dbReference type="NCBI Taxonomy" id="537013"/>
    <lineage>
        <taxon>Bacteria</taxon>
        <taxon>Bacillati</taxon>
        <taxon>Bacillota</taxon>
        <taxon>Clostridia</taxon>
        <taxon>Eubacteriales</taxon>
        <taxon>Oscillospiraceae</taxon>
        <taxon>Oscillospiraceae incertae sedis</taxon>
    </lineage>
</organism>
<evidence type="ECO:0000313" key="5">
    <source>
        <dbReference type="EMBL" id="EEG28862.1"/>
    </source>
</evidence>
<dbReference type="SUPFAM" id="SSF49785">
    <property type="entry name" value="Galactose-binding domain-like"/>
    <property type="match status" value="2"/>
</dbReference>
<gene>
    <name evidence="5" type="ORF">CLOSTMETH_03549</name>
</gene>
<dbReference type="InterPro" id="IPR000421">
    <property type="entry name" value="FA58C"/>
</dbReference>
<evidence type="ECO:0000256" key="1">
    <source>
        <dbReference type="ARBA" id="ARBA00023295"/>
    </source>
</evidence>
<dbReference type="Pfam" id="PF17132">
    <property type="entry name" value="Glyco_hydro_106"/>
    <property type="match status" value="1"/>
</dbReference>
<protein>
    <submittedName>
        <fullName evidence="5">Sortase B cell surface sorting signal</fullName>
    </submittedName>
</protein>
<dbReference type="eggNOG" id="COG3250">
    <property type="taxonomic scope" value="Bacteria"/>
</dbReference>
<dbReference type="eggNOG" id="COG3669">
    <property type="taxonomic scope" value="Bacteria"/>
</dbReference>
<keyword evidence="1" id="KW-0326">Glycosidase</keyword>
<dbReference type="InterPro" id="IPR029062">
    <property type="entry name" value="Class_I_gatase-like"/>
</dbReference>
<feature type="domain" description="F5/8 type C" evidence="4">
    <location>
        <begin position="181"/>
        <end position="323"/>
    </location>
</feature>
<feature type="domain" description="F5/8 type C" evidence="4">
    <location>
        <begin position="746"/>
        <end position="888"/>
    </location>
</feature>
<dbReference type="HOGENOM" id="CLU_262275_0_0_9"/>
<keyword evidence="3" id="KW-0732">Signal</keyword>
<dbReference type="PROSITE" id="PS50022">
    <property type="entry name" value="FA58C_3"/>
    <property type="match status" value="2"/>
</dbReference>
<dbReference type="Pfam" id="PF00754">
    <property type="entry name" value="F5_F8_type_C"/>
    <property type="match status" value="2"/>
</dbReference>
<sequence>MKKIFSKAMAALLAAAMLTSSLMTATAAQQPSSLQQMKTEFQQPPQEKKSIPLWFWNKNISEMDVDKVLEIMEHSAKESGYGGFGILPEWQNDYMSEDYFRFYGAVLEKAEELGLKMCLYDENGFPSGPAGGLLAARYPESTAKRIDMVSEDVTDGSSGALNLPEGAFMAGVAMNMDTFERIDISDGFVDQSALDPAGIKASSTYNLEPGYDVSKLFDGDKTSRWNSLSTTPGDQYVEIHFTQPVTFDKAYIHQSDIAVLQRVKRYSVDYFNGTDWVSVVTGGELGAEQTHSFDAVTTDRVRLTLGDFGPDSVTIGEFQLFSGNEQVEIPKDVIEKVNKLNYDVPEGNWKVMGFVTVSDNSNHLDYLDPQAVSNFITITHQEYYNRFPEYFGTTIDTAFYDEPAFMYITGSRTWTPSFNEEFEKANGYSPVLLYPALFMDIGEDTASARTALHGMRTEMFAKNYIGQMDDWCRAHNIKLQGHMIYEEVVNPTSIHGDLMKVFKYQEVPGVDVIGYYGYTQEAYKIISSSANNWDKSLVMSESYGAINNMPVNYLYKIAMDEYTKGINHILPHAVWYDDNPVDVTFQPELSYRNPQYAAELPKYNDYIGRLNTVLQSGRHVADIGMLYPIYDLNASYQMDGGQHNDSHFDYMQIGEQLSRNLRKDFTYLHPEVLDERCTVEGNEIRLNNETNFEQYKVMILPGAKTVSLSNMQKIKEFYEGGGKVIATTQLPYQSAEPGKDAEVVEIVKQIFGVDPTQPEQEYDIKYSASSIFNESYSAEMAFDGFIGDGSRWNAASQSGGNQWLEVDFGKPTTVNRTGLTENVPHLRITDYEIQYWDGANWQTCARGDSVGSKKENTFEEVTTTKLRLYVNKVTADSPSIEEFEVYYNDSENLALDKRATDNANQNDNGGKAYFLRKGAVARLEETLDDAFSVYDVEIPPIENLSGGNFQYIHKVVEDTDIYFIGNSSDTAVDTTIQLRGNITPSVWNPMDGSSFTPAYTHTTVDGVEVTNVTMHFDPVQSLFIVDESTEPPVPEQADKSILHTVISYAENAYASDEFKNVITDVQTSFTQALEHARSVASDTSAEQSQVDSAWQALMKEIHKLGFVQGEKSSLETLVQAAREIAGQLDKYVEAGQAEFLTALESAEAVLVSGNAMQEDVDAASSDLIEAMINLRYRADKSVLQTVLAKAAGIDTAAYTAQSVAAFQAATENAQAVNDNPDATQDEVDRAVDDLSAALDGLEPAVTTVQGDSVQTSRGGNAKTGDVAPISLLAAITLLAGAAAYSLKKKR</sequence>
<proteinExistence type="predicted"/>
<dbReference type="STRING" id="537013.CLOSTMETH_03549"/>
<dbReference type="Pfam" id="PF07554">
    <property type="entry name" value="FIVAR"/>
    <property type="match status" value="3"/>
</dbReference>